<name>A0ABN6J404_9CLOT</name>
<dbReference type="EMBL" id="AP024849">
    <property type="protein sequence ID" value="BCZ49041.1"/>
    <property type="molecule type" value="Genomic_DNA"/>
</dbReference>
<evidence type="ECO:0000313" key="3">
    <source>
        <dbReference type="EMBL" id="BCZ49041.1"/>
    </source>
</evidence>
<evidence type="ECO:0000256" key="2">
    <source>
        <dbReference type="PROSITE-ProRule" id="PRU00591"/>
    </source>
</evidence>
<protein>
    <recommendedName>
        <fullName evidence="5">N-acetylmuramoyl-L-alanine amidase</fullName>
    </recommendedName>
</protein>
<gene>
    <name evidence="3" type="ORF">psyc5s11_51080</name>
</gene>
<evidence type="ECO:0008006" key="5">
    <source>
        <dbReference type="Google" id="ProtNLM"/>
    </source>
</evidence>
<dbReference type="InterPro" id="IPR018337">
    <property type="entry name" value="Cell_wall/Cho-bd_repeat"/>
</dbReference>
<keyword evidence="1" id="KW-0677">Repeat</keyword>
<accession>A0ABN6J404</accession>
<reference evidence="4" key="1">
    <citation type="submission" date="2021-07" db="EMBL/GenBank/DDBJ databases">
        <title>Complete genome sequencing of a Clostridium isolate.</title>
        <authorList>
            <person name="Ueki A."/>
            <person name="Tonouchi A."/>
        </authorList>
    </citation>
    <scope>NUCLEOTIDE SEQUENCE [LARGE SCALE GENOMIC DNA]</scope>
    <source>
        <strain evidence="4">C5S11</strain>
    </source>
</reference>
<proteinExistence type="predicted"/>
<dbReference type="SUPFAM" id="SSF69360">
    <property type="entry name" value="Cell wall binding repeat"/>
    <property type="match status" value="1"/>
</dbReference>
<keyword evidence="4" id="KW-1185">Reference proteome</keyword>
<dbReference type="Pfam" id="PF01473">
    <property type="entry name" value="Choline_bind_1"/>
    <property type="match status" value="1"/>
</dbReference>
<dbReference type="Pfam" id="PF19127">
    <property type="entry name" value="Choline_bind_3"/>
    <property type="match status" value="1"/>
</dbReference>
<evidence type="ECO:0000313" key="4">
    <source>
        <dbReference type="Proteomes" id="UP000824633"/>
    </source>
</evidence>
<dbReference type="RefSeq" id="WP_224035252.1">
    <property type="nucleotide sequence ID" value="NZ_AP024849.1"/>
</dbReference>
<organism evidence="3 4">
    <name type="scientific">Clostridium gelidum</name>
    <dbReference type="NCBI Taxonomy" id="704125"/>
    <lineage>
        <taxon>Bacteria</taxon>
        <taxon>Bacillati</taxon>
        <taxon>Bacillota</taxon>
        <taxon>Clostridia</taxon>
        <taxon>Eubacteriales</taxon>
        <taxon>Clostridiaceae</taxon>
        <taxon>Clostridium</taxon>
    </lineage>
</organism>
<feature type="repeat" description="Cell wall-binding" evidence="2">
    <location>
        <begin position="67"/>
        <end position="86"/>
    </location>
</feature>
<dbReference type="Proteomes" id="UP000824633">
    <property type="component" value="Chromosome"/>
</dbReference>
<dbReference type="Gene3D" id="2.10.270.20">
    <property type="match status" value="1"/>
</dbReference>
<evidence type="ECO:0000256" key="1">
    <source>
        <dbReference type="ARBA" id="ARBA00022737"/>
    </source>
</evidence>
<dbReference type="PROSITE" id="PS51170">
    <property type="entry name" value="CW"/>
    <property type="match status" value="1"/>
</dbReference>
<sequence>MKKIARKLIITSLLAVSIIGIMPIGASAEWIKDSKQSYTWVENGVKAQGWKVIDHDWYNFRNDGIMQTGWIKYGESWYYLWSNGTMAHDTWFSNGAFWYYFDSTGKMLTDSATVGNREYDLSTPTFIISNDLGNKVSTTTTTGSAVNTNINTAVK</sequence>